<evidence type="ECO:0000313" key="4">
    <source>
        <dbReference type="EnsemblMetazoa" id="XP_050516527.1"/>
    </source>
</evidence>
<dbReference type="RefSeq" id="XP_050516527.1">
    <property type="nucleotide sequence ID" value="XM_050660570.1"/>
</dbReference>
<accession>A0ABM5L263</accession>
<evidence type="ECO:0000313" key="5">
    <source>
        <dbReference type="Proteomes" id="UP001652700"/>
    </source>
</evidence>
<dbReference type="GeneID" id="126891395"/>
<dbReference type="EnsemblMetazoa" id="XM_050660570.1">
    <property type="protein sequence ID" value="XP_050516527.1"/>
    <property type="gene ID" value="LOC126891395"/>
</dbReference>
<comment type="cofactor">
    <cofactor evidence="1">
        <name>a divalent metal cation</name>
        <dbReference type="ChEBI" id="CHEBI:60240"/>
    </cofactor>
</comment>
<keyword evidence="2" id="KW-0479">Metal-binding</keyword>
<evidence type="ECO:0000259" key="3">
    <source>
        <dbReference type="Pfam" id="PF13359"/>
    </source>
</evidence>
<proteinExistence type="predicted"/>
<sequence>MCLVLWDTLHPLYLKFPSTKQDWLHIVSGFQTRWNFSHCLGALAGKQVTIQVPSISGSLFFNYTKQFSIVLLAACDSPYRFTMVDIGGYRSQSDGGIFKESIFGTRFEQQEFNIPDPEVLDETSNVEIPYFLVSDEAFP</sequence>
<evidence type="ECO:0000256" key="2">
    <source>
        <dbReference type="ARBA" id="ARBA00022723"/>
    </source>
</evidence>
<organism evidence="4 5">
    <name type="scientific">Diabrotica virgifera virgifera</name>
    <name type="common">western corn rootworm</name>
    <dbReference type="NCBI Taxonomy" id="50390"/>
    <lineage>
        <taxon>Eukaryota</taxon>
        <taxon>Metazoa</taxon>
        <taxon>Ecdysozoa</taxon>
        <taxon>Arthropoda</taxon>
        <taxon>Hexapoda</taxon>
        <taxon>Insecta</taxon>
        <taxon>Pterygota</taxon>
        <taxon>Neoptera</taxon>
        <taxon>Endopterygota</taxon>
        <taxon>Coleoptera</taxon>
        <taxon>Polyphaga</taxon>
        <taxon>Cucujiformia</taxon>
        <taxon>Chrysomeloidea</taxon>
        <taxon>Chrysomelidae</taxon>
        <taxon>Galerucinae</taxon>
        <taxon>Diabroticina</taxon>
        <taxon>Diabroticites</taxon>
        <taxon>Diabrotica</taxon>
    </lineage>
</organism>
<evidence type="ECO:0000256" key="1">
    <source>
        <dbReference type="ARBA" id="ARBA00001968"/>
    </source>
</evidence>
<dbReference type="Proteomes" id="UP001652700">
    <property type="component" value="Unplaced"/>
</dbReference>
<dbReference type="Pfam" id="PF13359">
    <property type="entry name" value="DDE_Tnp_4"/>
    <property type="match status" value="1"/>
</dbReference>
<dbReference type="InterPro" id="IPR027806">
    <property type="entry name" value="HARBI1_dom"/>
</dbReference>
<reference evidence="4" key="1">
    <citation type="submission" date="2025-05" db="UniProtKB">
        <authorList>
            <consortium name="EnsemblMetazoa"/>
        </authorList>
    </citation>
    <scope>IDENTIFICATION</scope>
</reference>
<feature type="domain" description="DDE Tnp4" evidence="3">
    <location>
        <begin position="45"/>
        <end position="138"/>
    </location>
</feature>
<protein>
    <recommendedName>
        <fullName evidence="3">DDE Tnp4 domain-containing protein</fullName>
    </recommendedName>
</protein>
<keyword evidence="5" id="KW-1185">Reference proteome</keyword>
<name>A0ABM5L263_DIAVI</name>